<dbReference type="InterPro" id="IPR001967">
    <property type="entry name" value="Peptidase_S11_N"/>
</dbReference>
<evidence type="ECO:0000256" key="12">
    <source>
        <dbReference type="ARBA" id="ARBA00034000"/>
    </source>
</evidence>
<evidence type="ECO:0000256" key="4">
    <source>
        <dbReference type="ARBA" id="ARBA00012448"/>
    </source>
</evidence>
<dbReference type="RefSeq" id="WP_328985679.1">
    <property type="nucleotide sequence ID" value="NZ_CP121472.1"/>
</dbReference>
<keyword evidence="5 15" id="KW-0121">Carboxypeptidase</keyword>
<dbReference type="InterPro" id="IPR037167">
    <property type="entry name" value="Peptidase_S11_C_sf"/>
</dbReference>
<name>A0ABZ0SKN8_9GAMM</name>
<gene>
    <name evidence="15" type="primary">dacC_2</name>
    <name evidence="15" type="ORF">Thiowin_05076</name>
</gene>
<dbReference type="InterPro" id="IPR012907">
    <property type="entry name" value="Peptidase_S11_C"/>
</dbReference>
<comment type="catalytic activity">
    <reaction evidence="12">
        <text>Preferential cleavage: (Ac)2-L-Lys-D-Ala-|-D-Ala. Also transpeptidation of peptidyl-alanyl moieties that are N-acyl substituents of D-alanine.</text>
        <dbReference type="EC" id="3.4.16.4"/>
    </reaction>
</comment>
<comment type="function">
    <text evidence="1">Removes C-terminal D-alanyl residues from sugar-peptide cell wall precursors.</text>
</comment>
<evidence type="ECO:0000256" key="9">
    <source>
        <dbReference type="ARBA" id="ARBA00022960"/>
    </source>
</evidence>
<dbReference type="InterPro" id="IPR018044">
    <property type="entry name" value="Peptidase_S11"/>
</dbReference>
<comment type="pathway">
    <text evidence="2">Cell wall biogenesis; peptidoglycan biosynthesis.</text>
</comment>
<comment type="similarity">
    <text evidence="3 13">Belongs to the peptidase S11 family.</text>
</comment>
<dbReference type="PANTHER" id="PTHR21581">
    <property type="entry name" value="D-ALANYL-D-ALANINE CARBOXYPEPTIDASE"/>
    <property type="match status" value="1"/>
</dbReference>
<keyword evidence="8 15" id="KW-0378">Hydrolase</keyword>
<keyword evidence="11" id="KW-0961">Cell wall biogenesis/degradation</keyword>
<proteinExistence type="inferred from homology"/>
<evidence type="ECO:0000313" key="15">
    <source>
        <dbReference type="EMBL" id="WPL19921.1"/>
    </source>
</evidence>
<evidence type="ECO:0000256" key="13">
    <source>
        <dbReference type="RuleBase" id="RU004016"/>
    </source>
</evidence>
<dbReference type="SUPFAM" id="SSF56601">
    <property type="entry name" value="beta-lactamase/transpeptidase-like"/>
    <property type="match status" value="1"/>
</dbReference>
<accession>A0ABZ0SKN8</accession>
<dbReference type="EMBL" id="CP121472">
    <property type="protein sequence ID" value="WPL19921.1"/>
    <property type="molecule type" value="Genomic_DNA"/>
</dbReference>
<dbReference type="InterPro" id="IPR012338">
    <property type="entry name" value="Beta-lactam/transpept-like"/>
</dbReference>
<evidence type="ECO:0000256" key="5">
    <source>
        <dbReference type="ARBA" id="ARBA00022645"/>
    </source>
</evidence>
<dbReference type="InterPro" id="IPR015956">
    <property type="entry name" value="Peniciliin-bd_prot_C_sf"/>
</dbReference>
<keyword evidence="16" id="KW-1185">Reference proteome</keyword>
<dbReference type="SUPFAM" id="SSF69189">
    <property type="entry name" value="Penicillin-binding protein associated domain"/>
    <property type="match status" value="1"/>
</dbReference>
<dbReference type="Pfam" id="PF07943">
    <property type="entry name" value="PBP5_C"/>
    <property type="match status" value="1"/>
</dbReference>
<protein>
    <recommendedName>
        <fullName evidence="4">serine-type D-Ala-D-Ala carboxypeptidase</fullName>
        <ecNumber evidence="4">3.4.16.4</ecNumber>
    </recommendedName>
</protein>
<keyword evidence="7" id="KW-0732">Signal</keyword>
<keyword evidence="6" id="KW-0645">Protease</keyword>
<evidence type="ECO:0000256" key="3">
    <source>
        <dbReference type="ARBA" id="ARBA00007164"/>
    </source>
</evidence>
<dbReference type="Pfam" id="PF00768">
    <property type="entry name" value="Peptidase_S11"/>
    <property type="match status" value="1"/>
</dbReference>
<evidence type="ECO:0000256" key="6">
    <source>
        <dbReference type="ARBA" id="ARBA00022670"/>
    </source>
</evidence>
<reference evidence="15 16" key="1">
    <citation type="journal article" date="2023" name="Microorganisms">
        <title>Thiorhodovibrio frisius and Trv. litoralis spp. nov., Two Novel Members from a Clade of Fastidious Purple Sulfur Bacteria That Exhibit Unique Red-Shifted Light-Harvesting Capabilities.</title>
        <authorList>
            <person name="Methner A."/>
            <person name="Kuzyk S.B."/>
            <person name="Petersen J."/>
            <person name="Bauer S."/>
            <person name="Brinkmann H."/>
            <person name="Sichau K."/>
            <person name="Wanner G."/>
            <person name="Wolf J."/>
            <person name="Neumann-Schaal M."/>
            <person name="Henke P."/>
            <person name="Tank M."/>
            <person name="Sproer C."/>
            <person name="Bunk B."/>
            <person name="Overmann J."/>
        </authorList>
    </citation>
    <scope>NUCLEOTIDE SEQUENCE [LARGE SCALE GENOMIC DNA]</scope>
    <source>
        <strain evidence="15 16">DSM 6702</strain>
    </source>
</reference>
<dbReference type="Proteomes" id="UP001432180">
    <property type="component" value="Chromosome"/>
</dbReference>
<sequence>MFTSARFSPLAPLLITFLVAGLLVGLPVALPTALQAAPQSATTLVTPQPPELEAGGYVLMDFGSGKILVELNADERLAPASLTKIMTAYVVFSELAAGHLALDEDALISENAWRTGGSKMFIEVGKRVRIEDLLKGMIVQSGNDASVALAEHIAGSESAFADMMNAEAARLGMTGSHFTNAPGLPDPVHYTTPRDIAILTRAMIQDFPDYYGWYSQQEFTYNNIRQYNRNSLLRQDPSVDGVKTGHTEEAGYCLVASAKRNDQRMISVVMKTESTKARTRDSLALLNYGFRFFETIDLFPANKPVESLRIWKGESKALPVGPASKLSISIPRGSYEQIVTRLEVPPDITAPVEQGQRVGDIVVTLNDEELHRVPLVALEAVPRGGLIRRASDTVLIWFQ</sequence>
<dbReference type="PRINTS" id="PR00725">
    <property type="entry name" value="DADACBPTASE1"/>
</dbReference>
<dbReference type="PANTHER" id="PTHR21581:SF6">
    <property type="entry name" value="TRAFFICKING PROTEIN PARTICLE COMPLEX SUBUNIT 12"/>
    <property type="match status" value="1"/>
</dbReference>
<evidence type="ECO:0000259" key="14">
    <source>
        <dbReference type="SMART" id="SM00936"/>
    </source>
</evidence>
<evidence type="ECO:0000256" key="8">
    <source>
        <dbReference type="ARBA" id="ARBA00022801"/>
    </source>
</evidence>
<evidence type="ECO:0000256" key="2">
    <source>
        <dbReference type="ARBA" id="ARBA00004752"/>
    </source>
</evidence>
<keyword evidence="9" id="KW-0133">Cell shape</keyword>
<dbReference type="SMART" id="SM00936">
    <property type="entry name" value="PBP5_C"/>
    <property type="match status" value="1"/>
</dbReference>
<evidence type="ECO:0000256" key="10">
    <source>
        <dbReference type="ARBA" id="ARBA00022984"/>
    </source>
</evidence>
<dbReference type="GO" id="GO:0009002">
    <property type="term" value="F:serine-type D-Ala-D-Ala carboxypeptidase activity"/>
    <property type="evidence" value="ECO:0007669"/>
    <property type="project" value="UniProtKB-EC"/>
</dbReference>
<feature type="domain" description="Peptidase S11 D-Ala-D-Ala carboxypeptidase A C-terminal" evidence="14">
    <location>
        <begin position="293"/>
        <end position="383"/>
    </location>
</feature>
<dbReference type="Gene3D" id="3.40.710.10">
    <property type="entry name" value="DD-peptidase/beta-lactamase superfamily"/>
    <property type="match status" value="1"/>
</dbReference>
<evidence type="ECO:0000256" key="7">
    <source>
        <dbReference type="ARBA" id="ARBA00022729"/>
    </source>
</evidence>
<evidence type="ECO:0000256" key="1">
    <source>
        <dbReference type="ARBA" id="ARBA00003217"/>
    </source>
</evidence>
<keyword evidence="10" id="KW-0573">Peptidoglycan synthesis</keyword>
<evidence type="ECO:0000256" key="11">
    <source>
        <dbReference type="ARBA" id="ARBA00023316"/>
    </source>
</evidence>
<evidence type="ECO:0000313" key="16">
    <source>
        <dbReference type="Proteomes" id="UP001432180"/>
    </source>
</evidence>
<dbReference type="EC" id="3.4.16.4" evidence="4"/>
<organism evidence="15 16">
    <name type="scientific">Thiorhodovibrio winogradskyi</name>
    <dbReference type="NCBI Taxonomy" id="77007"/>
    <lineage>
        <taxon>Bacteria</taxon>
        <taxon>Pseudomonadati</taxon>
        <taxon>Pseudomonadota</taxon>
        <taxon>Gammaproteobacteria</taxon>
        <taxon>Chromatiales</taxon>
        <taxon>Chromatiaceae</taxon>
        <taxon>Thiorhodovibrio</taxon>
    </lineage>
</organism>
<dbReference type="Gene3D" id="2.60.410.10">
    <property type="entry name" value="D-Ala-D-Ala carboxypeptidase, C-terminal domain"/>
    <property type="match status" value="1"/>
</dbReference>